<feature type="binding site" evidence="5">
    <location>
        <begin position="198"/>
        <end position="205"/>
    </location>
    <ligand>
        <name>ATP</name>
        <dbReference type="ChEBI" id="CHEBI:30616"/>
    </ligand>
</feature>
<dbReference type="InterPro" id="IPR041677">
    <property type="entry name" value="DNA2/NAM7_AAA_11"/>
</dbReference>
<evidence type="ECO:0000256" key="1">
    <source>
        <dbReference type="ARBA" id="ARBA00022741"/>
    </source>
</evidence>
<evidence type="ECO:0000256" key="5">
    <source>
        <dbReference type="PROSITE-ProRule" id="PRU00560"/>
    </source>
</evidence>
<keyword evidence="3 5" id="KW-0347">Helicase</keyword>
<keyword evidence="4 5" id="KW-0067">ATP-binding</keyword>
<evidence type="ECO:0000259" key="7">
    <source>
        <dbReference type="PROSITE" id="PS51198"/>
    </source>
</evidence>
<dbReference type="PROSITE" id="PS51198">
    <property type="entry name" value="UVRD_HELICASE_ATP_BIND"/>
    <property type="match status" value="1"/>
</dbReference>
<dbReference type="GO" id="GO:0004386">
    <property type="term" value="F:helicase activity"/>
    <property type="evidence" value="ECO:0007669"/>
    <property type="project" value="UniProtKB-KW"/>
</dbReference>
<organism evidence="8 9">
    <name type="scientific">Arthrobacter stackebrandtii</name>
    <dbReference type="NCBI Taxonomy" id="272161"/>
    <lineage>
        <taxon>Bacteria</taxon>
        <taxon>Bacillati</taxon>
        <taxon>Actinomycetota</taxon>
        <taxon>Actinomycetes</taxon>
        <taxon>Micrococcales</taxon>
        <taxon>Micrococcaceae</taxon>
        <taxon>Arthrobacter</taxon>
    </lineage>
</organism>
<dbReference type="Gene3D" id="3.40.50.300">
    <property type="entry name" value="P-loop containing nucleotide triphosphate hydrolases"/>
    <property type="match status" value="3"/>
</dbReference>
<dbReference type="EMBL" id="JAGIOI010000001">
    <property type="protein sequence ID" value="MBP2411204.1"/>
    <property type="molecule type" value="Genomic_DNA"/>
</dbReference>
<accession>A0ABS4YQY0</accession>
<evidence type="ECO:0000256" key="4">
    <source>
        <dbReference type="ARBA" id="ARBA00022840"/>
    </source>
</evidence>
<dbReference type="InterPro" id="IPR014016">
    <property type="entry name" value="UvrD-like_ATP-bd"/>
</dbReference>
<keyword evidence="6" id="KW-0175">Coiled coil</keyword>
<comment type="caution">
    <text evidence="8">The sequence shown here is derived from an EMBL/GenBank/DDBJ whole genome shotgun (WGS) entry which is preliminary data.</text>
</comment>
<dbReference type="Pfam" id="PF13086">
    <property type="entry name" value="AAA_11"/>
    <property type="match status" value="1"/>
</dbReference>
<sequence length="746" mass="81251">MYDDELAKERAYVDGLYSRLDELRAEKVEQLGGVRREKSMGTHQNRSERDAFATLYEDRLAQLNAVDDKLVFGRLDLDDGQDRYIGRIGLSSEDQRQLMVDWRAPEAGTFYQATAFERMGVRRRRHLMLQGRTVKAIEDDVLDHTMLVEGEHLQGEGALLAALNSKRTGRMNDIVGTIQSEQDRIIRSPLSGALVVQGGPGTGKTAVALHRAAYLLYTHRERLQAAGVLLVGPSTAFMKYIERVLPSLGETGVVMASVGNLFPGVRATAPETAETAELKGRLAMAQVVANAVANRQRLPREDVRLDVEGTRLILTVRQVRRARDKARATGLPHNEARLTFVKTLLRELTEQLREHIEAAGAGNNADRSYLGEDVRSSRDVRIMLNLCWMPMTPQKLIDDMFSKPEILAAVTPGFTEAERSLLQRAPGAPWSESDVPLLDEAAELLGEMDATGGRAQASAEAQRKRDLANAEKAIANVNQQLEDSGVDGMLTAEQLADYNVVEAAAQTSAERALTDRTWAYGHVVVDEAQELSPMHWRLLVRRCPVKSFTIVGDIAQTSSAAGAISWQQALTPFMGERWTLEELTVNYRTPSQIAEAAVRMANAAGQVVSAPKAVRDGEWEPIVDHVGADGVVAAVVAAMPEETAAVGGGLVAVIAPLALVAETTAALREVYGARIGHGAGSLEQDIVVIDPHEAKGLEFDGVIIMEPVALLAGAGGRVGDLYVAMTRPTRRLRLVTSEPLPEGIVR</sequence>
<reference evidence="8 9" key="1">
    <citation type="submission" date="2021-03" db="EMBL/GenBank/DDBJ databases">
        <title>Sequencing the genomes of 1000 actinobacteria strains.</title>
        <authorList>
            <person name="Klenk H.-P."/>
        </authorList>
    </citation>
    <scope>NUCLEOTIDE SEQUENCE [LARGE SCALE GENOMIC DNA]</scope>
    <source>
        <strain evidence="8 9">DSM 16005</strain>
    </source>
</reference>
<keyword evidence="2 5" id="KW-0378">Hydrolase</keyword>
<gene>
    <name evidence="8" type="ORF">JOF48_000003</name>
</gene>
<dbReference type="PANTHER" id="PTHR11070:SF45">
    <property type="entry name" value="DNA 3'-5' HELICASE"/>
    <property type="match status" value="1"/>
</dbReference>
<keyword evidence="9" id="KW-1185">Reference proteome</keyword>
<dbReference type="InterPro" id="IPR000212">
    <property type="entry name" value="DNA_helicase_UvrD/REP"/>
</dbReference>
<evidence type="ECO:0000256" key="3">
    <source>
        <dbReference type="ARBA" id="ARBA00022806"/>
    </source>
</evidence>
<name>A0ABS4YQY0_9MICC</name>
<dbReference type="SUPFAM" id="SSF52540">
    <property type="entry name" value="P-loop containing nucleoside triphosphate hydrolases"/>
    <property type="match status" value="1"/>
</dbReference>
<evidence type="ECO:0000256" key="6">
    <source>
        <dbReference type="SAM" id="Coils"/>
    </source>
</evidence>
<dbReference type="PANTHER" id="PTHR11070">
    <property type="entry name" value="UVRD / RECB / PCRA DNA HELICASE FAMILY MEMBER"/>
    <property type="match status" value="1"/>
</dbReference>
<evidence type="ECO:0000313" key="9">
    <source>
        <dbReference type="Proteomes" id="UP000711614"/>
    </source>
</evidence>
<evidence type="ECO:0000256" key="2">
    <source>
        <dbReference type="ARBA" id="ARBA00022801"/>
    </source>
</evidence>
<feature type="coiled-coil region" evidence="6">
    <location>
        <begin position="460"/>
        <end position="487"/>
    </location>
</feature>
<feature type="domain" description="UvrD-like helicase ATP-binding" evidence="7">
    <location>
        <begin position="177"/>
        <end position="590"/>
    </location>
</feature>
<keyword evidence="1 5" id="KW-0547">Nucleotide-binding</keyword>
<dbReference type="InterPro" id="IPR027417">
    <property type="entry name" value="P-loop_NTPase"/>
</dbReference>
<dbReference type="RefSeq" id="WP_209676081.1">
    <property type="nucleotide sequence ID" value="NZ_JAGIOI010000001.1"/>
</dbReference>
<evidence type="ECO:0000313" key="8">
    <source>
        <dbReference type="EMBL" id="MBP2411204.1"/>
    </source>
</evidence>
<dbReference type="Proteomes" id="UP000711614">
    <property type="component" value="Unassembled WGS sequence"/>
</dbReference>
<proteinExistence type="predicted"/>
<protein>
    <submittedName>
        <fullName evidence="8">DNA helicase IV</fullName>
    </submittedName>
</protein>